<proteinExistence type="inferred from homology"/>
<dbReference type="CDD" id="cd00170">
    <property type="entry name" value="SEC14"/>
    <property type="match status" value="1"/>
</dbReference>
<dbReference type="InterPro" id="IPR009038">
    <property type="entry name" value="GOLD_dom"/>
</dbReference>
<protein>
    <recommendedName>
        <fullName evidence="15">Patellin-3</fullName>
    </recommendedName>
</protein>
<name>A0A7J7L9Y9_9MAGN</name>
<evidence type="ECO:0000313" key="14">
    <source>
        <dbReference type="Proteomes" id="UP000541444"/>
    </source>
</evidence>
<dbReference type="Gene3D" id="1.10.8.20">
    <property type="entry name" value="N-terminal domain of phosphatidylinositol transfer protein sec14p"/>
    <property type="match status" value="1"/>
</dbReference>
<accession>A0A7J7L9Y9</accession>
<dbReference type="EMBL" id="JACGCM010002493">
    <property type="protein sequence ID" value="KAF6139379.1"/>
    <property type="molecule type" value="Genomic_DNA"/>
</dbReference>
<dbReference type="InterPro" id="IPR044834">
    <property type="entry name" value="PATL"/>
</dbReference>
<keyword evidence="7" id="KW-0446">Lipid-binding</keyword>
<dbReference type="Pfam" id="PF00650">
    <property type="entry name" value="CRAL_TRIO"/>
    <property type="match status" value="1"/>
</dbReference>
<evidence type="ECO:0000313" key="13">
    <source>
        <dbReference type="EMBL" id="KAF6139379.1"/>
    </source>
</evidence>
<comment type="similarity">
    <text evidence="3">Belongs to the patellin family.</text>
</comment>
<dbReference type="AlphaFoldDB" id="A0A7J7L9Y9"/>
<dbReference type="GO" id="GO:0008289">
    <property type="term" value="F:lipid binding"/>
    <property type="evidence" value="ECO:0007669"/>
    <property type="project" value="UniProtKB-KW"/>
</dbReference>
<dbReference type="PANTHER" id="PTHR45932:SF17">
    <property type="entry name" value="CELLULAR RETINALDEHYDE-BINDING_TRIPLE FUNCTION DOMAIN-CONTAINING PROTEIN"/>
    <property type="match status" value="1"/>
</dbReference>
<feature type="domain" description="CRAL-TRIO" evidence="11">
    <location>
        <begin position="268"/>
        <end position="441"/>
    </location>
</feature>
<dbReference type="PROSITE" id="PS50191">
    <property type="entry name" value="CRAL_TRIO"/>
    <property type="match status" value="1"/>
</dbReference>
<dbReference type="InterPro" id="IPR011074">
    <property type="entry name" value="CRAL/TRIO_N_dom"/>
</dbReference>
<dbReference type="SUPFAM" id="SSF52087">
    <property type="entry name" value="CRAL/TRIO domain"/>
    <property type="match status" value="1"/>
</dbReference>
<dbReference type="Pfam" id="PF25099">
    <property type="entry name" value="GOLD_PATL1_C"/>
    <property type="match status" value="1"/>
</dbReference>
<feature type="compositionally biased region" description="Low complexity" evidence="10">
    <location>
        <begin position="115"/>
        <end position="137"/>
    </location>
</feature>
<keyword evidence="14" id="KW-1185">Reference proteome</keyword>
<dbReference type="Proteomes" id="UP000541444">
    <property type="component" value="Unassembled WGS sequence"/>
</dbReference>
<keyword evidence="9" id="KW-0131">Cell cycle</keyword>
<evidence type="ECO:0000256" key="8">
    <source>
        <dbReference type="ARBA" id="ARBA00023136"/>
    </source>
</evidence>
<evidence type="ECO:0000256" key="6">
    <source>
        <dbReference type="ARBA" id="ARBA00022618"/>
    </source>
</evidence>
<keyword evidence="5" id="KW-0963">Cytoplasm</keyword>
<evidence type="ECO:0000256" key="9">
    <source>
        <dbReference type="ARBA" id="ARBA00023306"/>
    </source>
</evidence>
<evidence type="ECO:0000256" key="3">
    <source>
        <dbReference type="ARBA" id="ARBA00007155"/>
    </source>
</evidence>
<feature type="region of interest" description="Disordered" evidence="10">
    <location>
        <begin position="90"/>
        <end position="142"/>
    </location>
</feature>
<dbReference type="InterPro" id="IPR056794">
    <property type="entry name" value="PATL1-6_C_GOLD"/>
</dbReference>
<evidence type="ECO:0000256" key="4">
    <source>
        <dbReference type="ARBA" id="ARBA00022448"/>
    </source>
</evidence>
<gene>
    <name evidence="13" type="ORF">GIB67_026221</name>
</gene>
<dbReference type="Pfam" id="PF03765">
    <property type="entry name" value="CRAL_TRIO_N"/>
    <property type="match status" value="1"/>
</dbReference>
<evidence type="ECO:0000259" key="12">
    <source>
        <dbReference type="PROSITE" id="PS50866"/>
    </source>
</evidence>
<organism evidence="13 14">
    <name type="scientific">Kingdonia uniflora</name>
    <dbReference type="NCBI Taxonomy" id="39325"/>
    <lineage>
        <taxon>Eukaryota</taxon>
        <taxon>Viridiplantae</taxon>
        <taxon>Streptophyta</taxon>
        <taxon>Embryophyta</taxon>
        <taxon>Tracheophyta</taxon>
        <taxon>Spermatophyta</taxon>
        <taxon>Magnoliopsida</taxon>
        <taxon>Ranunculales</taxon>
        <taxon>Circaeasteraceae</taxon>
        <taxon>Kingdonia</taxon>
    </lineage>
</organism>
<evidence type="ECO:0008006" key="15">
    <source>
        <dbReference type="Google" id="ProtNLM"/>
    </source>
</evidence>
<dbReference type="OrthoDB" id="75724at2759"/>
<keyword evidence="4" id="KW-0813">Transport</keyword>
<evidence type="ECO:0000256" key="10">
    <source>
        <dbReference type="SAM" id="MobiDB-lite"/>
    </source>
</evidence>
<evidence type="ECO:0000256" key="7">
    <source>
        <dbReference type="ARBA" id="ARBA00023121"/>
    </source>
</evidence>
<evidence type="ECO:0000256" key="1">
    <source>
        <dbReference type="ARBA" id="ARBA00004370"/>
    </source>
</evidence>
<feature type="region of interest" description="Disordered" evidence="10">
    <location>
        <begin position="183"/>
        <end position="210"/>
    </location>
</feature>
<dbReference type="SMART" id="SM00516">
    <property type="entry name" value="SEC14"/>
    <property type="match status" value="1"/>
</dbReference>
<feature type="region of interest" description="Disordered" evidence="10">
    <location>
        <begin position="20"/>
        <end position="44"/>
    </location>
</feature>
<sequence length="553" mass="61130">MAEETKAPATPEEVVVVVSDVPEAEKPATKEAPVAATPDEKPNKAVVVEGDEATVSQSVSFKEESNIVADLEDPEKKALDELKLLIQEALNKHELSAPPPPPPTPVKEEEEEKPVVAAEDASSSAAAATETTEEVVAPAPPCEDAPKIEEVEIKEPTAAIVDEDGTKTVEAIEETIVPVAKETGEASSAATVEESKEETTPVVVEEATPTPPEEVSIFGIPLLADDRSDVILWKFLRARDFKVKEAFAMIRDTVRWRKEFGIDALVEEEGLGVDLEKVVFMNGFDKEGHPVCYNVYGEFRNKELYQKAFADEDKCKNFLRWRIQFLEKSIRKLDFSPGGISTIVQVNDLKNSPGPFKKELRAATNQAINVLQDYYPEFVAKQIFINVPWWYLAFYSLITHILTLRTKSKFVGASKSAEILFKYIAPEHVPVKYGGLSKEGDHEFSTADAVTEVTIKPATKQTFEFPVSETCQLVWELRVAGWEVSYGAEFVPTAEDGYTVIVQKARKIASTTDEPVICNSFKIGEPGKVVITIDNTSSKKKKLVYRSKTKTSE</sequence>
<dbReference type="InterPro" id="IPR001251">
    <property type="entry name" value="CRAL-TRIO_dom"/>
</dbReference>
<evidence type="ECO:0000256" key="5">
    <source>
        <dbReference type="ARBA" id="ARBA00022490"/>
    </source>
</evidence>
<evidence type="ECO:0000256" key="2">
    <source>
        <dbReference type="ARBA" id="ARBA00004496"/>
    </source>
</evidence>
<dbReference type="PROSITE" id="PS50866">
    <property type="entry name" value="GOLD"/>
    <property type="match status" value="1"/>
</dbReference>
<comment type="subcellular location">
    <subcellularLocation>
        <location evidence="2">Cytoplasm</location>
    </subcellularLocation>
    <subcellularLocation>
        <location evidence="1">Membrane</location>
    </subcellularLocation>
</comment>
<dbReference type="GO" id="GO:0005737">
    <property type="term" value="C:cytoplasm"/>
    <property type="evidence" value="ECO:0007669"/>
    <property type="project" value="UniProtKB-SubCell"/>
</dbReference>
<comment type="caution">
    <text evidence="13">The sequence shown here is derived from an EMBL/GenBank/DDBJ whole genome shotgun (WGS) entry which is preliminary data.</text>
</comment>
<dbReference type="Gene3D" id="3.40.525.10">
    <property type="entry name" value="CRAL-TRIO lipid binding domain"/>
    <property type="match status" value="1"/>
</dbReference>
<evidence type="ECO:0000259" key="11">
    <source>
        <dbReference type="PROSITE" id="PS50191"/>
    </source>
</evidence>
<dbReference type="InterPro" id="IPR036865">
    <property type="entry name" value="CRAL-TRIO_dom_sf"/>
</dbReference>
<dbReference type="GO" id="GO:0016020">
    <property type="term" value="C:membrane"/>
    <property type="evidence" value="ECO:0007669"/>
    <property type="project" value="UniProtKB-SubCell"/>
</dbReference>
<dbReference type="Gene3D" id="2.60.120.680">
    <property type="entry name" value="GOLD domain"/>
    <property type="match status" value="1"/>
</dbReference>
<keyword evidence="6" id="KW-0132">Cell division</keyword>
<keyword evidence="8" id="KW-0472">Membrane</keyword>
<dbReference type="SMART" id="SM01100">
    <property type="entry name" value="CRAL_TRIO_N"/>
    <property type="match status" value="1"/>
</dbReference>
<dbReference type="GO" id="GO:0051301">
    <property type="term" value="P:cell division"/>
    <property type="evidence" value="ECO:0007669"/>
    <property type="project" value="UniProtKB-KW"/>
</dbReference>
<dbReference type="SUPFAM" id="SSF46938">
    <property type="entry name" value="CRAL/TRIO N-terminal domain"/>
    <property type="match status" value="1"/>
</dbReference>
<dbReference type="InterPro" id="IPR036273">
    <property type="entry name" value="CRAL/TRIO_N_dom_sf"/>
</dbReference>
<feature type="domain" description="GOLD" evidence="12">
    <location>
        <begin position="443"/>
        <end position="549"/>
    </location>
</feature>
<dbReference type="PANTHER" id="PTHR45932">
    <property type="entry name" value="PATELLIN-1"/>
    <property type="match status" value="1"/>
</dbReference>
<reference evidence="13 14" key="1">
    <citation type="journal article" date="2020" name="IScience">
        <title>Genome Sequencing of the Endangered Kingdonia uniflora (Circaeasteraceae, Ranunculales) Reveals Potential Mechanisms of Evolutionary Specialization.</title>
        <authorList>
            <person name="Sun Y."/>
            <person name="Deng T."/>
            <person name="Zhang A."/>
            <person name="Moore M.J."/>
            <person name="Landis J.B."/>
            <person name="Lin N."/>
            <person name="Zhang H."/>
            <person name="Zhang X."/>
            <person name="Huang J."/>
            <person name="Zhang X."/>
            <person name="Sun H."/>
            <person name="Wang H."/>
        </authorList>
    </citation>
    <scope>NUCLEOTIDE SEQUENCE [LARGE SCALE GENOMIC DNA]</scope>
    <source>
        <strain evidence="13">TB1705</strain>
        <tissue evidence="13">Leaf</tissue>
    </source>
</reference>